<dbReference type="Pfam" id="PF12532">
    <property type="entry name" value="DUF3732"/>
    <property type="match status" value="1"/>
</dbReference>
<dbReference type="Proteomes" id="UP001596226">
    <property type="component" value="Unassembled WGS sequence"/>
</dbReference>
<evidence type="ECO:0000256" key="2">
    <source>
        <dbReference type="ARBA" id="ARBA00011322"/>
    </source>
</evidence>
<evidence type="ECO:0000256" key="3">
    <source>
        <dbReference type="ARBA" id="ARBA00013368"/>
    </source>
</evidence>
<proteinExistence type="inferred from homology"/>
<dbReference type="InterPro" id="IPR022205">
    <property type="entry name" value="DUF3732"/>
</dbReference>
<feature type="coiled-coil region" evidence="4">
    <location>
        <begin position="275"/>
        <end position="309"/>
    </location>
</feature>
<name>A0ABW1H5Z4_9ACTN</name>
<dbReference type="InterPro" id="IPR027417">
    <property type="entry name" value="P-loop_NTPase"/>
</dbReference>
<keyword evidence="6" id="KW-1185">Reference proteome</keyword>
<evidence type="ECO:0000313" key="6">
    <source>
        <dbReference type="Proteomes" id="UP001596226"/>
    </source>
</evidence>
<dbReference type="RefSeq" id="WP_377509187.1">
    <property type="nucleotide sequence ID" value="NZ_JBHSQS010000005.1"/>
</dbReference>
<comment type="subunit">
    <text evidence="2">Heterodimer of SbcC and SbcD.</text>
</comment>
<dbReference type="PANTHER" id="PTHR32114:SF2">
    <property type="entry name" value="ABC TRANSPORTER ABCH.3"/>
    <property type="match status" value="1"/>
</dbReference>
<evidence type="ECO:0000313" key="5">
    <source>
        <dbReference type="EMBL" id="MFC5923807.1"/>
    </source>
</evidence>
<dbReference type="PANTHER" id="PTHR32114">
    <property type="entry name" value="ABC TRANSPORTER ABCH.3"/>
    <property type="match status" value="1"/>
</dbReference>
<organism evidence="5 6">
    <name type="scientific">Micromonospora vulcania</name>
    <dbReference type="NCBI Taxonomy" id="1441873"/>
    <lineage>
        <taxon>Bacteria</taxon>
        <taxon>Bacillati</taxon>
        <taxon>Actinomycetota</taxon>
        <taxon>Actinomycetes</taxon>
        <taxon>Micromonosporales</taxon>
        <taxon>Micromonosporaceae</taxon>
        <taxon>Micromonospora</taxon>
    </lineage>
</organism>
<reference evidence="6" key="1">
    <citation type="journal article" date="2019" name="Int. J. Syst. Evol. Microbiol.">
        <title>The Global Catalogue of Microorganisms (GCM) 10K type strain sequencing project: providing services to taxonomists for standard genome sequencing and annotation.</title>
        <authorList>
            <consortium name="The Broad Institute Genomics Platform"/>
            <consortium name="The Broad Institute Genome Sequencing Center for Infectious Disease"/>
            <person name="Wu L."/>
            <person name="Ma J."/>
        </authorList>
    </citation>
    <scope>NUCLEOTIDE SEQUENCE [LARGE SCALE GENOMIC DNA]</scope>
    <source>
        <strain evidence="6">CGMCC 4.7144</strain>
    </source>
</reference>
<comment type="similarity">
    <text evidence="1">Belongs to the SMC family. SbcC subfamily.</text>
</comment>
<dbReference type="EMBL" id="JBHSQS010000005">
    <property type="protein sequence ID" value="MFC5923807.1"/>
    <property type="molecule type" value="Genomic_DNA"/>
</dbReference>
<evidence type="ECO:0000256" key="4">
    <source>
        <dbReference type="SAM" id="Coils"/>
    </source>
</evidence>
<accession>A0ABW1H5Z4</accession>
<evidence type="ECO:0000256" key="1">
    <source>
        <dbReference type="ARBA" id="ARBA00006930"/>
    </source>
</evidence>
<comment type="caution">
    <text evidence="5">The sequence shown here is derived from an EMBL/GenBank/DDBJ whole genome shotgun (WGS) entry which is preliminary data.</text>
</comment>
<keyword evidence="4" id="KW-0175">Coiled coil</keyword>
<protein>
    <recommendedName>
        <fullName evidence="3">Nuclease SbcCD subunit C</fullName>
    </recommendedName>
</protein>
<dbReference type="SUPFAM" id="SSF52540">
    <property type="entry name" value="P-loop containing nucleoside triphosphate hydrolases"/>
    <property type="match status" value="1"/>
</dbReference>
<gene>
    <name evidence="5" type="ORF">ACFQGL_10685</name>
</gene>
<sequence length="659" mass="72887">MQLLAIILYSTHGRRRVLNFTTGALNIVTGESKTGKSALLDIVEYCLGRDTLQMPIGPITSTVSWYAALFELDSGRAFVARPAPDVGKASTQRAMLEFGSDLAPLEFDDLVVNADSDAVREQLGRRIGIEENLHEPPVGSARYPFEAHIGHAALLCLQRQGEIAARDSLFHRQGDQGMAQTLKDTIPYFIGAVPRDQALKRAQLAAARRELRRTETTYRQTLRASEAADAGLATLWREAYALGMVDTPQPADRSTTVGILHTAVTAAVSAPETLDSETANRIAGLQRERDQLRDQLRALNAERDVLLQQNDTETDFAGAVRLQSARLASLNLLGLPTNGNTATATDTIDDAPPCPLCGSQLTEPDPSPEQLRQSLVQLNSQLNGIDAARPARRAALQALDEQATSLRNQLRAAEGVIQALTASQTVTEQLPDTARRDFTRGRIHATLAALPGSSDAELARLRRQYETTLGQVQALEAELDPAEEREQLTSRLVSISQDMTRWADRLQLEHRGGSVRLDLNRLTVVTDTEQGPAPLFRIGSGENWVGYHLITHLALHRYFVRQHRPVPRLLMLDQPTQVWYRSEVDPKSGTPGQDTDREAVGRLFRLIYDVIVELTPNMQVIVCDHANLPEAWFQDSVAHNWRGGEKLIPQEWIDETLPR</sequence>